<proteinExistence type="inferred from homology"/>
<evidence type="ECO:0000313" key="6">
    <source>
        <dbReference type="EMBL" id="RPA59061.1"/>
    </source>
</evidence>
<dbReference type="UniPathway" id="UPA00223"/>
<name>A0A3N4GIQ6_9ACTN</name>
<dbReference type="Gene3D" id="1.10.230.10">
    <property type="entry name" value="Cytochrome P450-Terp, domain 2"/>
    <property type="match status" value="1"/>
</dbReference>
<dbReference type="Pfam" id="PF12728">
    <property type="entry name" value="HTH_17"/>
    <property type="match status" value="1"/>
</dbReference>
<dbReference type="InterPro" id="IPR041657">
    <property type="entry name" value="HTH_17"/>
</dbReference>
<reference evidence="6 7" key="1">
    <citation type="submission" date="2018-11" db="EMBL/GenBank/DDBJ databases">
        <title>Draft genome sequence of Gordonia sp. RS15-1S isolated from rice stems.</title>
        <authorList>
            <person name="Muangham S."/>
        </authorList>
    </citation>
    <scope>NUCLEOTIDE SEQUENCE [LARGE SCALE GENOMIC DNA]</scope>
    <source>
        <strain evidence="6 7">RS15-1S</strain>
    </source>
</reference>
<dbReference type="GO" id="GO:0005975">
    <property type="term" value="P:carbohydrate metabolic process"/>
    <property type="evidence" value="ECO:0007669"/>
    <property type="project" value="TreeGrafter"/>
</dbReference>
<comment type="pathway">
    <text evidence="1">Carbohydrate metabolism; tricarboxylic acid cycle.</text>
</comment>
<gene>
    <name evidence="6" type="ORF">EF294_14695</name>
</gene>
<dbReference type="GO" id="GO:0005829">
    <property type="term" value="C:cytosol"/>
    <property type="evidence" value="ECO:0007669"/>
    <property type="project" value="TreeGrafter"/>
</dbReference>
<dbReference type="EMBL" id="RKMH01000010">
    <property type="protein sequence ID" value="RPA59061.1"/>
    <property type="molecule type" value="Genomic_DNA"/>
</dbReference>
<evidence type="ECO:0000256" key="2">
    <source>
        <dbReference type="ARBA" id="ARBA00010566"/>
    </source>
</evidence>
<protein>
    <recommendedName>
        <fullName evidence="3">citrate synthase (unknown stereospecificity)</fullName>
        <ecNumber evidence="3">2.3.3.16</ecNumber>
    </recommendedName>
</protein>
<keyword evidence="4" id="KW-0808">Transferase</keyword>
<sequence>MTRAHTRRFPTPIRHDGRDYLTTEQVAKVLGVKLSTVYAYVSRGRLHSSRIAGYDGSMFAVDEVDGLLQGSRHRPPAGVAERIRTQLTYLHDDRLHYRGHDVADLARTTSYEDVAQLLWGERWTAAQPAQGIGAAVRRVAGTNSRGLDRIRLAVDLLGARDPLRHHIEPGAVTEKATRVLVTAVDALAPGPSTAELESEGSLAQRLWPRLTDEPATPRAVKVLNAALVALADHDLAAGTVAARVAASARGSVYAVIGAGLGAFDGPMHGGATTLAYRFLADALDDPTAAIADALYADTPIPGTGHVIYRARDPRATVLLEMLARSGGGDRRVQPAVTAIVEALGPSTFVNSDLALAALALRYRMRPDAAETIFALARIAGWIAHALEEYQAPRLRFRPEGVYTGVRPSGAHAT</sequence>
<dbReference type="GO" id="GO:0036440">
    <property type="term" value="F:citrate synthase activity"/>
    <property type="evidence" value="ECO:0007669"/>
    <property type="project" value="UniProtKB-EC"/>
</dbReference>
<dbReference type="OrthoDB" id="9800864at2"/>
<dbReference type="InterPro" id="IPR002020">
    <property type="entry name" value="Citrate_synthase"/>
</dbReference>
<dbReference type="InterPro" id="IPR009061">
    <property type="entry name" value="DNA-bd_dom_put_sf"/>
</dbReference>
<dbReference type="PANTHER" id="PTHR11739:SF4">
    <property type="entry name" value="CITRATE SYNTHASE, PEROXISOMAL"/>
    <property type="match status" value="1"/>
</dbReference>
<dbReference type="SUPFAM" id="SSF46955">
    <property type="entry name" value="Putative DNA-binding domain"/>
    <property type="match status" value="1"/>
</dbReference>
<dbReference type="SUPFAM" id="SSF48256">
    <property type="entry name" value="Citrate synthase"/>
    <property type="match status" value="1"/>
</dbReference>
<dbReference type="GO" id="GO:0006099">
    <property type="term" value="P:tricarboxylic acid cycle"/>
    <property type="evidence" value="ECO:0007669"/>
    <property type="project" value="UniProtKB-UniPathway"/>
</dbReference>
<evidence type="ECO:0000259" key="5">
    <source>
        <dbReference type="Pfam" id="PF12728"/>
    </source>
</evidence>
<dbReference type="AlphaFoldDB" id="A0A3N4GIQ6"/>
<dbReference type="EC" id="2.3.3.16" evidence="3"/>
<evidence type="ECO:0000256" key="1">
    <source>
        <dbReference type="ARBA" id="ARBA00005163"/>
    </source>
</evidence>
<dbReference type="PANTHER" id="PTHR11739">
    <property type="entry name" value="CITRATE SYNTHASE"/>
    <property type="match status" value="1"/>
</dbReference>
<comment type="similarity">
    <text evidence="2">Belongs to the citrate synthase family.</text>
</comment>
<dbReference type="InterPro" id="IPR016143">
    <property type="entry name" value="Citrate_synth-like_sm_a-sub"/>
</dbReference>
<dbReference type="Pfam" id="PF00285">
    <property type="entry name" value="Citrate_synt"/>
    <property type="match status" value="1"/>
</dbReference>
<organism evidence="6 7">
    <name type="scientific">Gordonia oryzae</name>
    <dbReference type="NCBI Taxonomy" id="2487349"/>
    <lineage>
        <taxon>Bacteria</taxon>
        <taxon>Bacillati</taxon>
        <taxon>Actinomycetota</taxon>
        <taxon>Actinomycetes</taxon>
        <taxon>Mycobacteriales</taxon>
        <taxon>Gordoniaceae</taxon>
        <taxon>Gordonia</taxon>
    </lineage>
</organism>
<evidence type="ECO:0000256" key="3">
    <source>
        <dbReference type="ARBA" id="ARBA00012972"/>
    </source>
</evidence>
<dbReference type="InterPro" id="IPR036969">
    <property type="entry name" value="Citrate_synthase_sf"/>
</dbReference>
<dbReference type="InterPro" id="IPR016142">
    <property type="entry name" value="Citrate_synth-like_lrg_a-sub"/>
</dbReference>
<dbReference type="Gene3D" id="1.10.580.10">
    <property type="entry name" value="Citrate Synthase, domain 1"/>
    <property type="match status" value="1"/>
</dbReference>
<keyword evidence="7" id="KW-1185">Reference proteome</keyword>
<dbReference type="Proteomes" id="UP000267536">
    <property type="component" value="Unassembled WGS sequence"/>
</dbReference>
<comment type="caution">
    <text evidence="6">The sequence shown here is derived from an EMBL/GenBank/DDBJ whole genome shotgun (WGS) entry which is preliminary data.</text>
</comment>
<evidence type="ECO:0000256" key="4">
    <source>
        <dbReference type="ARBA" id="ARBA00022679"/>
    </source>
</evidence>
<accession>A0A3N4GIQ6</accession>
<dbReference type="RefSeq" id="WP_123931325.1">
    <property type="nucleotide sequence ID" value="NZ_JBPSDP010000010.1"/>
</dbReference>
<evidence type="ECO:0000313" key="7">
    <source>
        <dbReference type="Proteomes" id="UP000267536"/>
    </source>
</evidence>
<feature type="domain" description="Helix-turn-helix" evidence="5">
    <location>
        <begin position="20"/>
        <end position="51"/>
    </location>
</feature>